<comment type="caution">
    <text evidence="10">The sequence shown here is derived from an EMBL/GenBank/DDBJ whole genome shotgun (WGS) entry which is preliminary data.</text>
</comment>
<dbReference type="FunFam" id="1.20.140.10:FF:000001">
    <property type="entry name" value="Acyl-CoA dehydrogenase"/>
    <property type="match status" value="1"/>
</dbReference>
<organism evidence="10 11">
    <name type="scientific">Sphingomonas populi</name>
    <dbReference type="NCBI Taxonomy" id="2484750"/>
    <lineage>
        <taxon>Bacteria</taxon>
        <taxon>Pseudomonadati</taxon>
        <taxon>Pseudomonadota</taxon>
        <taxon>Alphaproteobacteria</taxon>
        <taxon>Sphingomonadales</taxon>
        <taxon>Sphingomonadaceae</taxon>
        <taxon>Sphingomonas</taxon>
    </lineage>
</organism>
<dbReference type="InterPro" id="IPR013786">
    <property type="entry name" value="AcylCoA_DH/ox_N"/>
</dbReference>
<evidence type="ECO:0000256" key="2">
    <source>
        <dbReference type="ARBA" id="ARBA00009347"/>
    </source>
</evidence>
<dbReference type="Proteomes" id="UP000292085">
    <property type="component" value="Unassembled WGS sequence"/>
</dbReference>
<name>A0A4Q6XVW7_9SPHN</name>
<evidence type="ECO:0000259" key="7">
    <source>
        <dbReference type="Pfam" id="PF00441"/>
    </source>
</evidence>
<dbReference type="FunFam" id="1.10.540.10:FF:000009">
    <property type="entry name" value="Probable acyl-CoA dehydrogenase"/>
    <property type="match status" value="1"/>
</dbReference>
<protein>
    <submittedName>
        <fullName evidence="10">Acyl-CoA dehydrogenase</fullName>
    </submittedName>
</protein>
<dbReference type="Pfam" id="PF02770">
    <property type="entry name" value="Acyl-CoA_dh_M"/>
    <property type="match status" value="1"/>
</dbReference>
<dbReference type="SUPFAM" id="SSF47203">
    <property type="entry name" value="Acyl-CoA dehydrogenase C-terminal domain-like"/>
    <property type="match status" value="1"/>
</dbReference>
<dbReference type="OrthoDB" id="9780544at2"/>
<feature type="domain" description="Acyl-CoA dehydrogenase/oxidase N-terminal" evidence="9">
    <location>
        <begin position="9"/>
        <end position="119"/>
    </location>
</feature>
<proteinExistence type="inferred from homology"/>
<dbReference type="GO" id="GO:0050660">
    <property type="term" value="F:flavin adenine dinucleotide binding"/>
    <property type="evidence" value="ECO:0007669"/>
    <property type="project" value="InterPro"/>
</dbReference>
<feature type="domain" description="Acyl-CoA oxidase/dehydrogenase middle" evidence="8">
    <location>
        <begin position="123"/>
        <end position="217"/>
    </location>
</feature>
<dbReference type="PANTHER" id="PTHR43884">
    <property type="entry name" value="ACYL-COA DEHYDROGENASE"/>
    <property type="match status" value="1"/>
</dbReference>
<dbReference type="Pfam" id="PF02771">
    <property type="entry name" value="Acyl-CoA_dh_N"/>
    <property type="match status" value="1"/>
</dbReference>
<dbReference type="FunFam" id="2.40.110.10:FF:000002">
    <property type="entry name" value="Acyl-CoA dehydrogenase fadE12"/>
    <property type="match status" value="1"/>
</dbReference>
<dbReference type="Gene3D" id="2.40.110.10">
    <property type="entry name" value="Butyryl-CoA Dehydrogenase, subunit A, domain 2"/>
    <property type="match status" value="1"/>
</dbReference>
<evidence type="ECO:0000256" key="4">
    <source>
        <dbReference type="ARBA" id="ARBA00022827"/>
    </source>
</evidence>
<dbReference type="InterPro" id="IPR006091">
    <property type="entry name" value="Acyl-CoA_Oxase/DH_mid-dom"/>
</dbReference>
<dbReference type="GO" id="GO:0003995">
    <property type="term" value="F:acyl-CoA dehydrogenase activity"/>
    <property type="evidence" value="ECO:0007669"/>
    <property type="project" value="InterPro"/>
</dbReference>
<evidence type="ECO:0000313" key="11">
    <source>
        <dbReference type="Proteomes" id="UP000292085"/>
    </source>
</evidence>
<feature type="domain" description="Acyl-CoA dehydrogenase/oxidase C-terminal" evidence="7">
    <location>
        <begin position="229"/>
        <end position="377"/>
    </location>
</feature>
<keyword evidence="4 6" id="KW-0274">FAD</keyword>
<keyword evidence="11" id="KW-1185">Reference proteome</keyword>
<comment type="cofactor">
    <cofactor evidence="1 6">
        <name>FAD</name>
        <dbReference type="ChEBI" id="CHEBI:57692"/>
    </cofactor>
</comment>
<dbReference type="AlphaFoldDB" id="A0A4Q6XVW7"/>
<sequence length="387" mass="43060">MRRLIFGTEHEQFRDSVRAFMLAEVAPHGARWREAGIVDREVYEKAGKAGFLCTWADEKYGGAGVDDFRFEQIIVEENMRHGDIGFYINLHSNLVAPYIAKLGNDEQKDRLMPRIVSGETILAVAMTEPSAGSDLAGMRTTAAQRGDDWVLNGAKTYISNGILADIVIVAARTDPDKPHGVSLFIVERGMKGFERGRKLAKMGLKSQDTTELFFDNVIVPARNLIGEAGKGFQYLTRLLAQERLVAAIGFMATAQVAFDLTLDYVTERRAFGQPIGTFQNSRFKMAEMRTQLDVAQTFIDQCVLLLNAGELSGDDAAKCKLHASEVEARVMDECVQLHGGAGYMDEYRISRLYTDARISRIFAGTSEIMKEIIGRGLGLDERKLRNK</sequence>
<evidence type="ECO:0000313" key="10">
    <source>
        <dbReference type="EMBL" id="RZF60586.1"/>
    </source>
</evidence>
<dbReference type="PANTHER" id="PTHR43884:SF12">
    <property type="entry name" value="ISOVALERYL-COA DEHYDROGENASE, MITOCHONDRIAL-RELATED"/>
    <property type="match status" value="1"/>
</dbReference>
<evidence type="ECO:0000256" key="5">
    <source>
        <dbReference type="ARBA" id="ARBA00023002"/>
    </source>
</evidence>
<accession>A0A4Q6XVW7</accession>
<evidence type="ECO:0000256" key="1">
    <source>
        <dbReference type="ARBA" id="ARBA00001974"/>
    </source>
</evidence>
<dbReference type="Gene3D" id="1.10.540.10">
    <property type="entry name" value="Acyl-CoA dehydrogenase/oxidase, N-terminal domain"/>
    <property type="match status" value="1"/>
</dbReference>
<keyword evidence="5 6" id="KW-0560">Oxidoreductase</keyword>
<dbReference type="InterPro" id="IPR009100">
    <property type="entry name" value="AcylCoA_DH/oxidase_NM_dom_sf"/>
</dbReference>
<dbReference type="InterPro" id="IPR006089">
    <property type="entry name" value="Acyl-CoA_DH_CS"/>
</dbReference>
<dbReference type="InterPro" id="IPR046373">
    <property type="entry name" value="Acyl-CoA_Oxase/DH_mid-dom_sf"/>
</dbReference>
<evidence type="ECO:0000259" key="9">
    <source>
        <dbReference type="Pfam" id="PF02771"/>
    </source>
</evidence>
<dbReference type="EMBL" id="SGIS01000062">
    <property type="protein sequence ID" value="RZF60586.1"/>
    <property type="molecule type" value="Genomic_DNA"/>
</dbReference>
<dbReference type="SUPFAM" id="SSF56645">
    <property type="entry name" value="Acyl-CoA dehydrogenase NM domain-like"/>
    <property type="match status" value="1"/>
</dbReference>
<evidence type="ECO:0000259" key="8">
    <source>
        <dbReference type="Pfam" id="PF02770"/>
    </source>
</evidence>
<dbReference type="InterPro" id="IPR036250">
    <property type="entry name" value="AcylCo_DH-like_C"/>
</dbReference>
<gene>
    <name evidence="10" type="ORF">EWE75_22325</name>
</gene>
<dbReference type="PROSITE" id="PS00073">
    <property type="entry name" value="ACYL_COA_DH_2"/>
    <property type="match status" value="1"/>
</dbReference>
<reference evidence="10 11" key="1">
    <citation type="submission" date="2019-02" db="EMBL/GenBank/DDBJ databases">
        <authorList>
            <person name="Li Y."/>
        </authorList>
    </citation>
    <scope>NUCLEOTIDE SEQUENCE [LARGE SCALE GENOMIC DNA]</scope>
    <source>
        <strain evidence="10 11">3-7</strain>
    </source>
</reference>
<evidence type="ECO:0000256" key="3">
    <source>
        <dbReference type="ARBA" id="ARBA00022630"/>
    </source>
</evidence>
<comment type="similarity">
    <text evidence="2 6">Belongs to the acyl-CoA dehydrogenase family.</text>
</comment>
<dbReference type="Gene3D" id="1.20.140.10">
    <property type="entry name" value="Butyryl-CoA Dehydrogenase, subunit A, domain 3"/>
    <property type="match status" value="1"/>
</dbReference>
<keyword evidence="3 6" id="KW-0285">Flavoprotein</keyword>
<dbReference type="Pfam" id="PF00441">
    <property type="entry name" value="Acyl-CoA_dh_1"/>
    <property type="match status" value="1"/>
</dbReference>
<dbReference type="InterPro" id="IPR037069">
    <property type="entry name" value="AcylCoA_DH/ox_N_sf"/>
</dbReference>
<evidence type="ECO:0000256" key="6">
    <source>
        <dbReference type="RuleBase" id="RU362125"/>
    </source>
</evidence>
<dbReference type="PROSITE" id="PS00072">
    <property type="entry name" value="ACYL_COA_DH_1"/>
    <property type="match status" value="1"/>
</dbReference>
<dbReference type="RefSeq" id="WP_130160282.1">
    <property type="nucleotide sequence ID" value="NZ_SGIS01000062.1"/>
</dbReference>
<dbReference type="InterPro" id="IPR009075">
    <property type="entry name" value="AcylCo_DH/oxidase_C"/>
</dbReference>